<keyword evidence="19" id="KW-1185">Reference proteome</keyword>
<evidence type="ECO:0000256" key="10">
    <source>
        <dbReference type="ARBA" id="ARBA00022842"/>
    </source>
</evidence>
<dbReference type="Proteomes" id="UP001595637">
    <property type="component" value="Unassembled WGS sequence"/>
</dbReference>
<keyword evidence="9 15" id="KW-0822">Tryptophan biosynthesis</keyword>
<evidence type="ECO:0000256" key="3">
    <source>
        <dbReference type="ARBA" id="ARBA00009562"/>
    </source>
</evidence>
<dbReference type="InterPro" id="IPR005256">
    <property type="entry name" value="Anth_synth_I_PabB"/>
</dbReference>
<feature type="domain" description="Chorismate-utilising enzyme C-terminal" evidence="16">
    <location>
        <begin position="224"/>
        <end position="477"/>
    </location>
</feature>
<evidence type="ECO:0000256" key="11">
    <source>
        <dbReference type="ARBA" id="ARBA00023141"/>
    </source>
</evidence>
<dbReference type="EMBL" id="JBHRVQ010000001">
    <property type="protein sequence ID" value="MFC3388062.1"/>
    <property type="molecule type" value="Genomic_DNA"/>
</dbReference>
<dbReference type="InterPro" id="IPR019999">
    <property type="entry name" value="Anth_synth_I-like"/>
</dbReference>
<comment type="caution">
    <text evidence="18">The sequence shown here is derived from an EMBL/GenBank/DDBJ whole genome shotgun (WGS) entry which is preliminary data.</text>
</comment>
<keyword evidence="7 15" id="KW-0028">Amino-acid biosynthesis</keyword>
<keyword evidence="10 15" id="KW-0460">Magnesium</keyword>
<comment type="subunit">
    <text evidence="4 15">Heterotetramer consisting of two non-identical subunits: a beta subunit (TrpG) and a large alpha subunit (TrpE).</text>
</comment>
<comment type="similarity">
    <text evidence="3 15">Belongs to the anthranilate synthase component I family.</text>
</comment>
<evidence type="ECO:0000313" key="19">
    <source>
        <dbReference type="Proteomes" id="UP001595637"/>
    </source>
</evidence>
<feature type="domain" description="Anthranilate synthase component I N-terminal" evidence="17">
    <location>
        <begin position="26"/>
        <end position="165"/>
    </location>
</feature>
<evidence type="ECO:0000256" key="5">
    <source>
        <dbReference type="ARBA" id="ARBA00012266"/>
    </source>
</evidence>
<evidence type="ECO:0000256" key="15">
    <source>
        <dbReference type="RuleBase" id="RU364045"/>
    </source>
</evidence>
<dbReference type="NCBIfam" id="TIGR00564">
    <property type="entry name" value="trpE_most"/>
    <property type="match status" value="1"/>
</dbReference>
<gene>
    <name evidence="15 18" type="primary">trpE</name>
    <name evidence="18" type="ORF">ACFOEO_05675</name>
</gene>
<dbReference type="Pfam" id="PF04715">
    <property type="entry name" value="Anth_synt_I_N"/>
    <property type="match status" value="1"/>
</dbReference>
<organism evidence="18 19">
    <name type="scientific">Salinicoccus sesuvii</name>
    <dbReference type="NCBI Taxonomy" id="868281"/>
    <lineage>
        <taxon>Bacteria</taxon>
        <taxon>Bacillati</taxon>
        <taxon>Bacillota</taxon>
        <taxon>Bacilli</taxon>
        <taxon>Bacillales</taxon>
        <taxon>Staphylococcaceae</taxon>
        <taxon>Salinicoccus</taxon>
    </lineage>
</organism>
<evidence type="ECO:0000256" key="2">
    <source>
        <dbReference type="ARBA" id="ARBA00004873"/>
    </source>
</evidence>
<reference evidence="19" key="1">
    <citation type="journal article" date="2019" name="Int. J. Syst. Evol. Microbiol.">
        <title>The Global Catalogue of Microorganisms (GCM) 10K type strain sequencing project: providing services to taxonomists for standard genome sequencing and annotation.</title>
        <authorList>
            <consortium name="The Broad Institute Genomics Platform"/>
            <consortium name="The Broad Institute Genome Sequencing Center for Infectious Disease"/>
            <person name="Wu L."/>
            <person name="Ma J."/>
        </authorList>
    </citation>
    <scope>NUCLEOTIDE SEQUENCE [LARGE SCALE GENOMIC DNA]</scope>
    <source>
        <strain evidence="19">CCM 7756</strain>
    </source>
</reference>
<dbReference type="Pfam" id="PF00425">
    <property type="entry name" value="Chorismate_bind"/>
    <property type="match status" value="1"/>
</dbReference>
<name>A0ABV7N4K9_9STAP</name>
<evidence type="ECO:0000256" key="12">
    <source>
        <dbReference type="ARBA" id="ARBA00023239"/>
    </source>
</evidence>
<sequence>MTTYEEFLENARHYRTVPVIESFSTDLLTPVQMFHSLKDKAVYMLESQEPDSAWSNFSFIGLDPMMEIVESANMFTIRDLERSNQSTESSFKSAFETAVDRLQVKIPDVDIPFKGGGVGYISYDAISDYEPVPEAPSEKENLSNYHLLFCRSLLVYDHHSKELTIIHFARVDGEQSMKEAHSAAVAAIAHIRSTLMQSSRLSDLLLPTVLPKSEGFDLDSNYEKDRFLEDVGKIKDYIEAGDILQAVLSQRFHKKTTRSGFELYRVLRKVNPSPYMYYLKFEGVEVIGSSPERQLEVQEGNLEIHPIAGTRRRGATETEDEALAEELLGDEKERAEHRMLVDLARNDIGRVAEYGSVEVSEYMVIGRFSRVMHIISKVQGTLKRGISPIDAFISSFPAGTLSGAPKVRAMQILRELEPTARNLYGGSILYLGFDGNIDSCITIRTMTLVGEDLYIQAGAGVVADSDPEAEYQETISKASALEHTIRLTESIFGSRNTMKV</sequence>
<dbReference type="RefSeq" id="WP_380652952.1">
    <property type="nucleotide sequence ID" value="NZ_JBHRVQ010000001.1"/>
</dbReference>
<evidence type="ECO:0000256" key="8">
    <source>
        <dbReference type="ARBA" id="ARBA00022723"/>
    </source>
</evidence>
<dbReference type="InterPro" id="IPR015890">
    <property type="entry name" value="Chorismate_C"/>
</dbReference>
<comment type="catalytic activity">
    <reaction evidence="14 15">
        <text>chorismate + L-glutamine = anthranilate + pyruvate + L-glutamate + H(+)</text>
        <dbReference type="Rhea" id="RHEA:21732"/>
        <dbReference type="ChEBI" id="CHEBI:15361"/>
        <dbReference type="ChEBI" id="CHEBI:15378"/>
        <dbReference type="ChEBI" id="CHEBI:16567"/>
        <dbReference type="ChEBI" id="CHEBI:29748"/>
        <dbReference type="ChEBI" id="CHEBI:29985"/>
        <dbReference type="ChEBI" id="CHEBI:58359"/>
        <dbReference type="EC" id="4.1.3.27"/>
    </reaction>
</comment>
<evidence type="ECO:0000259" key="16">
    <source>
        <dbReference type="Pfam" id="PF00425"/>
    </source>
</evidence>
<accession>A0ABV7N4K9</accession>
<protein>
    <recommendedName>
        <fullName evidence="6 15">Anthranilate synthase component 1</fullName>
        <ecNumber evidence="5 15">4.1.3.27</ecNumber>
    </recommendedName>
</protein>
<dbReference type="EC" id="4.1.3.27" evidence="5 15"/>
<evidence type="ECO:0000313" key="18">
    <source>
        <dbReference type="EMBL" id="MFC3388062.1"/>
    </source>
</evidence>
<evidence type="ECO:0000256" key="1">
    <source>
        <dbReference type="ARBA" id="ARBA00001946"/>
    </source>
</evidence>
<evidence type="ECO:0000256" key="7">
    <source>
        <dbReference type="ARBA" id="ARBA00022605"/>
    </source>
</evidence>
<dbReference type="GO" id="GO:0004049">
    <property type="term" value="F:anthranilate synthase activity"/>
    <property type="evidence" value="ECO:0007669"/>
    <property type="project" value="UniProtKB-EC"/>
</dbReference>
<keyword evidence="8 15" id="KW-0479">Metal-binding</keyword>
<dbReference type="PRINTS" id="PR00095">
    <property type="entry name" value="ANTSNTHASEI"/>
</dbReference>
<comment type="function">
    <text evidence="13 15">Part of a heterotetrameric complex that catalyzes the two-step biosynthesis of anthranilate, an intermediate in the biosynthesis of L-tryptophan. In the first step, the glutamine-binding beta subunit (TrpG) of anthranilate synthase (AS) provides the glutamine amidotransferase activity which generates ammonia as a substrate that, along with chorismate, is used in the second step, catalyzed by the large alpha subunit of AS (TrpE) to produce anthranilate. In the absence of TrpG, TrpE can synthesize anthranilate directly from chorismate and high concentrations of ammonia.</text>
</comment>
<evidence type="ECO:0000256" key="4">
    <source>
        <dbReference type="ARBA" id="ARBA00011575"/>
    </source>
</evidence>
<dbReference type="Gene3D" id="3.60.120.10">
    <property type="entry name" value="Anthranilate synthase"/>
    <property type="match status" value="1"/>
</dbReference>
<evidence type="ECO:0000256" key="14">
    <source>
        <dbReference type="ARBA" id="ARBA00047683"/>
    </source>
</evidence>
<comment type="pathway">
    <text evidence="2 15">Amino-acid biosynthesis; L-tryptophan biosynthesis; L-tryptophan from chorismate: step 1/5.</text>
</comment>
<proteinExistence type="inferred from homology"/>
<keyword evidence="12 15" id="KW-0456">Lyase</keyword>
<evidence type="ECO:0000256" key="9">
    <source>
        <dbReference type="ARBA" id="ARBA00022822"/>
    </source>
</evidence>
<evidence type="ECO:0000256" key="6">
    <source>
        <dbReference type="ARBA" id="ARBA00020653"/>
    </source>
</evidence>
<dbReference type="SUPFAM" id="SSF56322">
    <property type="entry name" value="ADC synthase"/>
    <property type="match status" value="1"/>
</dbReference>
<comment type="cofactor">
    <cofactor evidence="1 15">
        <name>Mg(2+)</name>
        <dbReference type="ChEBI" id="CHEBI:18420"/>
    </cofactor>
</comment>
<evidence type="ECO:0000256" key="13">
    <source>
        <dbReference type="ARBA" id="ARBA00025634"/>
    </source>
</evidence>
<dbReference type="PANTHER" id="PTHR11236:SF48">
    <property type="entry name" value="ISOCHORISMATE SYNTHASE MENF"/>
    <property type="match status" value="1"/>
</dbReference>
<dbReference type="InterPro" id="IPR005801">
    <property type="entry name" value="ADC_synthase"/>
</dbReference>
<dbReference type="PANTHER" id="PTHR11236">
    <property type="entry name" value="AMINOBENZOATE/ANTHRANILATE SYNTHASE"/>
    <property type="match status" value="1"/>
</dbReference>
<keyword evidence="11 15" id="KW-0057">Aromatic amino acid biosynthesis</keyword>
<evidence type="ECO:0000259" key="17">
    <source>
        <dbReference type="Pfam" id="PF04715"/>
    </source>
</evidence>
<dbReference type="InterPro" id="IPR006805">
    <property type="entry name" value="Anth_synth_I_N"/>
</dbReference>